<dbReference type="EC" id="3.2.1.113" evidence="4"/>
<evidence type="ECO:0000256" key="10">
    <source>
        <dbReference type="ARBA" id="ARBA00048605"/>
    </source>
</evidence>
<dbReference type="InterPro" id="IPR004252">
    <property type="entry name" value="Probable_transposase_24"/>
</dbReference>
<evidence type="ECO:0000256" key="1">
    <source>
        <dbReference type="ARBA" id="ARBA00001913"/>
    </source>
</evidence>
<dbReference type="InterPro" id="IPR050749">
    <property type="entry name" value="Glycosyl_Hydrolase_47"/>
</dbReference>
<name>A0A5N6M531_9ASTR</name>
<dbReference type="Pfam" id="PF01532">
    <property type="entry name" value="Glyco_hydro_47"/>
    <property type="match status" value="2"/>
</dbReference>
<feature type="compositionally biased region" description="Basic and acidic residues" evidence="11">
    <location>
        <begin position="297"/>
        <end position="310"/>
    </location>
</feature>
<sequence>MKDEDHKKAHTYVLLNCKEVEEYVLEFDAIAGELYSGDEVSSVRDEHFAKWFEQRVNTGLSNGSTQHLLILANGPSKFVQSLNGYFVNGYKFHTRKYGEERVTSNHGEHGFLQFDERLKLPHEVTRSEQMCLVTDIIAMEEMGLYRMSGSRGSRRSRGSRGDVDVSHYQETDRACDNYVTLRVLLRVMTLVNHEDDEQELGDKDGNEDHDDDDDDDIDNHDMHDWIFGDNTSHASHRPFISRIGDGFASSEIHRSIGRVLREHLSGPWTTYRKVPQKVVVAMFKRFKVWNTEEWRKKSMSGKDNRSKTDGSGKISRHTGGSIGYDERSLILRVKLGKEPTFLELFLDTHLNKRCKKRLWAVELNVKILDGLQFCTERAKEAYAEYLEEMTKEHGLNFTQDDARIWERLHGNGGPKRVFGIGSSDLSFVVTGTSSSSYGSTPSFVDQQAQQRELVNTSEVNIIFQGSISHGLTIDAQTATKRHVDGLGGLGATVVNALDTAMIMKLDGVVYEADSWIENHLPERISHKVMLFCMITHHMLHLMDLSSTSEASTLQLEFNYLSYLNSEPKYGFEVVKVLEHMKTLPKVEGLVPIYISPSSGEFSGAMKDVKHLLVKNLKPNGLVFVRKLPSGIDGGFSPEMDHHYLSLQYNFTCLGVLLAWNAHTCSHQRHYQDNGRDLLTFEDLENLKLAEDLAKTYFEMYAVTSTGLAPEIAYFSFEVYMVLFAMLM</sequence>
<dbReference type="PANTHER" id="PTHR11742">
    <property type="entry name" value="MANNOSYL-OLIGOSACCHARIDE ALPHA-1,2-MANNOSIDASE-RELATED"/>
    <property type="match status" value="1"/>
</dbReference>
<dbReference type="Pfam" id="PF03004">
    <property type="entry name" value="Transposase_24"/>
    <property type="match status" value="1"/>
</dbReference>
<dbReference type="Gene3D" id="1.50.10.10">
    <property type="match status" value="2"/>
</dbReference>
<keyword evidence="13" id="KW-1185">Reference proteome</keyword>
<evidence type="ECO:0000313" key="12">
    <source>
        <dbReference type="EMBL" id="KAD3068862.1"/>
    </source>
</evidence>
<dbReference type="Proteomes" id="UP000326396">
    <property type="component" value="Linkage Group LG7"/>
</dbReference>
<feature type="compositionally biased region" description="Acidic residues" evidence="11">
    <location>
        <begin position="207"/>
        <end position="217"/>
    </location>
</feature>
<comment type="pathway">
    <text evidence="2">Protein modification; protein glycosylation.</text>
</comment>
<feature type="region of interest" description="Disordered" evidence="11">
    <location>
        <begin position="195"/>
        <end position="217"/>
    </location>
</feature>
<protein>
    <recommendedName>
        <fullName evidence="4">mannosyl-oligosaccharide 1,2-alpha-mannosidase</fullName>
        <ecNumber evidence="4">3.2.1.113</ecNumber>
    </recommendedName>
</protein>
<evidence type="ECO:0000256" key="7">
    <source>
        <dbReference type="ARBA" id="ARBA00022837"/>
    </source>
</evidence>
<evidence type="ECO:0000256" key="8">
    <source>
        <dbReference type="ARBA" id="ARBA00023157"/>
    </source>
</evidence>
<comment type="cofactor">
    <cofactor evidence="1">
        <name>Ca(2+)</name>
        <dbReference type="ChEBI" id="CHEBI:29108"/>
    </cofactor>
</comment>
<keyword evidence="7" id="KW-0106">Calcium</keyword>
<reference evidence="12 13" key="1">
    <citation type="submission" date="2019-05" db="EMBL/GenBank/DDBJ databases">
        <title>Mikania micrantha, genome provides insights into the molecular mechanism of rapid growth.</title>
        <authorList>
            <person name="Liu B."/>
        </authorList>
    </citation>
    <scope>NUCLEOTIDE SEQUENCE [LARGE SCALE GENOMIC DNA]</scope>
    <source>
        <strain evidence="12">NLD-2019</strain>
        <tissue evidence="12">Leaf</tissue>
    </source>
</reference>
<keyword evidence="8" id="KW-1015">Disulfide bond</keyword>
<dbReference type="GO" id="GO:0016020">
    <property type="term" value="C:membrane"/>
    <property type="evidence" value="ECO:0007669"/>
    <property type="project" value="InterPro"/>
</dbReference>
<dbReference type="GO" id="GO:0004571">
    <property type="term" value="F:mannosyl-oligosaccharide 1,2-alpha-mannosidase activity"/>
    <property type="evidence" value="ECO:0007669"/>
    <property type="project" value="UniProtKB-EC"/>
</dbReference>
<dbReference type="InterPro" id="IPR036026">
    <property type="entry name" value="Seven-hairpin_glycosidases"/>
</dbReference>
<dbReference type="GO" id="GO:0005802">
    <property type="term" value="C:trans-Golgi network"/>
    <property type="evidence" value="ECO:0007669"/>
    <property type="project" value="TreeGrafter"/>
</dbReference>
<evidence type="ECO:0000256" key="4">
    <source>
        <dbReference type="ARBA" id="ARBA00012238"/>
    </source>
</evidence>
<dbReference type="EMBL" id="SZYD01000017">
    <property type="protein sequence ID" value="KAD3068862.1"/>
    <property type="molecule type" value="Genomic_DNA"/>
</dbReference>
<evidence type="ECO:0000256" key="2">
    <source>
        <dbReference type="ARBA" id="ARBA00004922"/>
    </source>
</evidence>
<keyword evidence="5" id="KW-0479">Metal-binding</keyword>
<evidence type="ECO:0000313" key="13">
    <source>
        <dbReference type="Proteomes" id="UP000326396"/>
    </source>
</evidence>
<dbReference type="InterPro" id="IPR001382">
    <property type="entry name" value="Glyco_hydro_47"/>
</dbReference>
<proteinExistence type="inferred from homology"/>
<gene>
    <name evidence="12" type="ORF">E3N88_36742</name>
</gene>
<comment type="similarity">
    <text evidence="3">Belongs to the glycosyl hydrolase 47 family.</text>
</comment>
<dbReference type="GO" id="GO:0005783">
    <property type="term" value="C:endoplasmic reticulum"/>
    <property type="evidence" value="ECO:0007669"/>
    <property type="project" value="TreeGrafter"/>
</dbReference>
<organism evidence="12 13">
    <name type="scientific">Mikania micrantha</name>
    <name type="common">bitter vine</name>
    <dbReference type="NCBI Taxonomy" id="192012"/>
    <lineage>
        <taxon>Eukaryota</taxon>
        <taxon>Viridiplantae</taxon>
        <taxon>Streptophyta</taxon>
        <taxon>Embryophyta</taxon>
        <taxon>Tracheophyta</taxon>
        <taxon>Spermatophyta</taxon>
        <taxon>Magnoliopsida</taxon>
        <taxon>eudicotyledons</taxon>
        <taxon>Gunneridae</taxon>
        <taxon>Pentapetalae</taxon>
        <taxon>asterids</taxon>
        <taxon>campanulids</taxon>
        <taxon>Asterales</taxon>
        <taxon>Asteraceae</taxon>
        <taxon>Asteroideae</taxon>
        <taxon>Heliantheae alliance</taxon>
        <taxon>Eupatorieae</taxon>
        <taxon>Mikania</taxon>
    </lineage>
</organism>
<dbReference type="GO" id="GO:0005975">
    <property type="term" value="P:carbohydrate metabolic process"/>
    <property type="evidence" value="ECO:0007669"/>
    <property type="project" value="InterPro"/>
</dbReference>
<evidence type="ECO:0000256" key="3">
    <source>
        <dbReference type="ARBA" id="ARBA00007658"/>
    </source>
</evidence>
<accession>A0A5N6M531</accession>
<dbReference type="PANTHER" id="PTHR11742:SF55">
    <property type="entry name" value="ENDOPLASMIC RETICULUM MANNOSYL-OLIGOSACCHARIDE 1,2-ALPHA-MANNOSIDASE"/>
    <property type="match status" value="1"/>
</dbReference>
<comment type="caution">
    <text evidence="12">The sequence shown here is derived from an EMBL/GenBank/DDBJ whole genome shotgun (WGS) entry which is preliminary data.</text>
</comment>
<dbReference type="SUPFAM" id="SSF48225">
    <property type="entry name" value="Seven-hairpin glycosidases"/>
    <property type="match status" value="1"/>
</dbReference>
<evidence type="ECO:0000256" key="6">
    <source>
        <dbReference type="ARBA" id="ARBA00022801"/>
    </source>
</evidence>
<dbReference type="OrthoDB" id="1662253at2759"/>
<comment type="catalytic activity">
    <reaction evidence="10">
        <text>N(4)-(alpha-D-Man-(1-&gt;2)-alpha-D-Man-(1-&gt;2)-alpha-D-Man-(1-&gt;3)-[alpha-D-Man-(1-&gt;2)-alpha-D-Man-(1-&gt;3)-[alpha-D-Man-(1-&gt;2)-alpha-D-Man-(1-&gt;6)]-alpha-D-Man-(1-&gt;6)]-beta-D-Man-(1-&gt;4)-beta-D-GlcNAc-(1-&gt;4)-beta-D-GlcNAc)-L-asparaginyl-[protein] (N-glucan mannose isomer 9A1,2,3B1,2,3) + 4 H2O = N(4)-(alpha-D-Man-(1-&gt;3)-[alpha-D-Man-(1-&gt;3)-[alpha-D-Man-(1-&gt;6)]-alpha-D-Man-(1-&gt;6)]-beta-D-Man-(1-&gt;4)-beta-D-GlcNAc-(1-&gt;4)-beta-D-GlcNAc)-L-asparaginyl-[protein] (N-glucan mannose isomer 5A1,2) + 4 beta-D-mannose</text>
        <dbReference type="Rhea" id="RHEA:56008"/>
        <dbReference type="Rhea" id="RHEA-COMP:14356"/>
        <dbReference type="Rhea" id="RHEA-COMP:14367"/>
        <dbReference type="ChEBI" id="CHEBI:15377"/>
        <dbReference type="ChEBI" id="CHEBI:28563"/>
        <dbReference type="ChEBI" id="CHEBI:59087"/>
        <dbReference type="ChEBI" id="CHEBI:139493"/>
        <dbReference type="EC" id="3.2.1.113"/>
    </reaction>
</comment>
<evidence type="ECO:0000256" key="5">
    <source>
        <dbReference type="ARBA" id="ARBA00022723"/>
    </source>
</evidence>
<dbReference type="AlphaFoldDB" id="A0A5N6M531"/>
<keyword evidence="6" id="KW-0378">Hydrolase</keyword>
<feature type="region of interest" description="Disordered" evidence="11">
    <location>
        <begin position="297"/>
        <end position="319"/>
    </location>
</feature>
<dbReference type="InterPro" id="IPR012341">
    <property type="entry name" value="6hp_glycosidase-like_sf"/>
</dbReference>
<evidence type="ECO:0000256" key="9">
    <source>
        <dbReference type="ARBA" id="ARBA00047669"/>
    </source>
</evidence>
<dbReference type="GO" id="GO:0005768">
    <property type="term" value="C:endosome"/>
    <property type="evidence" value="ECO:0007669"/>
    <property type="project" value="TreeGrafter"/>
</dbReference>
<evidence type="ECO:0000256" key="11">
    <source>
        <dbReference type="SAM" id="MobiDB-lite"/>
    </source>
</evidence>
<comment type="catalytic activity">
    <reaction evidence="9">
        <text>N(4)-(alpha-D-Man-(1-&gt;2)-alpha-D-Man-(1-&gt;2)-alpha-D-Man-(1-&gt;3)-[alpha-D-Man-(1-&gt;3)-[alpha-D-Man-(1-&gt;2)-alpha-D-Man-(1-&gt;6)]-alpha-D-Man-(1-&gt;6)]-beta-D-Man-(1-&gt;4)-beta-D-GlcNAc-(1-&gt;4)-beta-D-GlcNAc)-L-asparaginyl-[protein] (N-glucan mannose isomer 8A1,2,3B1,3) + 3 H2O = N(4)-(alpha-D-Man-(1-&gt;3)-[alpha-D-Man-(1-&gt;3)-[alpha-D-Man-(1-&gt;6)]-alpha-D-Man-(1-&gt;6)]-beta-D-Man-(1-&gt;4)-beta-D-GlcNAc-(1-&gt;4)-beta-D-GlcNAc)-L-asparaginyl-[protein] (N-glucan mannose isomer 5A1,2) + 3 beta-D-mannose</text>
        <dbReference type="Rhea" id="RHEA:56028"/>
        <dbReference type="Rhea" id="RHEA-COMP:14358"/>
        <dbReference type="Rhea" id="RHEA-COMP:14367"/>
        <dbReference type="ChEBI" id="CHEBI:15377"/>
        <dbReference type="ChEBI" id="CHEBI:28563"/>
        <dbReference type="ChEBI" id="CHEBI:59087"/>
        <dbReference type="ChEBI" id="CHEBI:60628"/>
        <dbReference type="EC" id="3.2.1.113"/>
    </reaction>
</comment>
<dbReference type="GO" id="GO:0005509">
    <property type="term" value="F:calcium ion binding"/>
    <property type="evidence" value="ECO:0007669"/>
    <property type="project" value="InterPro"/>
</dbReference>